<keyword evidence="5" id="KW-1185">Reference proteome</keyword>
<dbReference type="InterPro" id="IPR050832">
    <property type="entry name" value="Bact_Acetyltransf"/>
</dbReference>
<proteinExistence type="predicted"/>
<dbReference type="PROSITE" id="PS51186">
    <property type="entry name" value="GNAT"/>
    <property type="match status" value="1"/>
</dbReference>
<dbReference type="Proteomes" id="UP000266915">
    <property type="component" value="Unassembled WGS sequence"/>
</dbReference>
<feature type="domain" description="N-acetyltransferase" evidence="3">
    <location>
        <begin position="4"/>
        <end position="174"/>
    </location>
</feature>
<dbReference type="InterPro" id="IPR000182">
    <property type="entry name" value="GNAT_dom"/>
</dbReference>
<sequence>MDELKIRRAVPADAAAVLALFDAAIAWFVRIGNTQQWGTEPASAQERWITRVEQWCASSDAWVAEHPTVGVCGALVLGEALEYVPAATEPEVYVRVLIGSRDPRVKGTGRRLLAFAEERARAAGVGRMRVDCYAGGSGDLVRFYEAAGYDRDVTFTVGDGADAWPGQVLSRRVDVENDLAR</sequence>
<evidence type="ECO:0000256" key="1">
    <source>
        <dbReference type="ARBA" id="ARBA00022679"/>
    </source>
</evidence>
<dbReference type="PANTHER" id="PTHR43877">
    <property type="entry name" value="AMINOALKYLPHOSPHONATE N-ACETYLTRANSFERASE-RELATED-RELATED"/>
    <property type="match status" value="1"/>
</dbReference>
<evidence type="ECO:0000313" key="5">
    <source>
        <dbReference type="Proteomes" id="UP000266915"/>
    </source>
</evidence>
<evidence type="ECO:0000313" key="4">
    <source>
        <dbReference type="EMBL" id="ROR80352.1"/>
    </source>
</evidence>
<keyword evidence="1 4" id="KW-0808">Transferase</keyword>
<dbReference type="Gene3D" id="3.40.630.30">
    <property type="match status" value="1"/>
</dbReference>
<accession>A0A3N2BYQ5</accession>
<organism evidence="4 5">
    <name type="scientific">Plantibacter flavus</name>
    <dbReference type="NCBI Taxonomy" id="150123"/>
    <lineage>
        <taxon>Bacteria</taxon>
        <taxon>Bacillati</taxon>
        <taxon>Actinomycetota</taxon>
        <taxon>Actinomycetes</taxon>
        <taxon>Micrococcales</taxon>
        <taxon>Microbacteriaceae</taxon>
        <taxon>Plantibacter</taxon>
    </lineage>
</organism>
<evidence type="ECO:0000256" key="2">
    <source>
        <dbReference type="ARBA" id="ARBA00023315"/>
    </source>
</evidence>
<evidence type="ECO:0000259" key="3">
    <source>
        <dbReference type="PROSITE" id="PS51186"/>
    </source>
</evidence>
<dbReference type="Pfam" id="PF00583">
    <property type="entry name" value="Acetyltransf_1"/>
    <property type="match status" value="1"/>
</dbReference>
<dbReference type="AlphaFoldDB" id="A0A3N2BYQ5"/>
<keyword evidence="2" id="KW-0012">Acyltransferase</keyword>
<dbReference type="SUPFAM" id="SSF55729">
    <property type="entry name" value="Acyl-CoA N-acyltransferases (Nat)"/>
    <property type="match status" value="1"/>
</dbReference>
<dbReference type="EMBL" id="RKHL01000001">
    <property type="protein sequence ID" value="ROR80352.1"/>
    <property type="molecule type" value="Genomic_DNA"/>
</dbReference>
<dbReference type="RefSeq" id="WP_085512116.1">
    <property type="nucleotide sequence ID" value="NZ_FXAP01000003.1"/>
</dbReference>
<comment type="caution">
    <text evidence="4">The sequence shown here is derived from an EMBL/GenBank/DDBJ whole genome shotgun (WGS) entry which is preliminary data.</text>
</comment>
<protein>
    <submittedName>
        <fullName evidence="4">Acetyltransferase (GNAT) family protein</fullName>
    </submittedName>
</protein>
<dbReference type="GO" id="GO:0016747">
    <property type="term" value="F:acyltransferase activity, transferring groups other than amino-acyl groups"/>
    <property type="evidence" value="ECO:0007669"/>
    <property type="project" value="InterPro"/>
</dbReference>
<reference evidence="4 5" key="1">
    <citation type="submission" date="2018-11" db="EMBL/GenBank/DDBJ databases">
        <title>Sequencing the genomes of 1000 actinobacteria strains.</title>
        <authorList>
            <person name="Klenk H.-P."/>
        </authorList>
    </citation>
    <scope>NUCLEOTIDE SEQUENCE [LARGE SCALE GENOMIC DNA]</scope>
    <source>
        <strain evidence="4 5">DSM 14012</strain>
    </source>
</reference>
<dbReference type="InterPro" id="IPR016181">
    <property type="entry name" value="Acyl_CoA_acyltransferase"/>
</dbReference>
<gene>
    <name evidence="4" type="ORF">EDD42_0391</name>
</gene>
<name>A0A3N2BYQ5_9MICO</name>